<keyword evidence="4" id="KW-1185">Reference proteome</keyword>
<dbReference type="AlphaFoldDB" id="A0AAV1G9L7"/>
<evidence type="ECO:0000256" key="1">
    <source>
        <dbReference type="SAM" id="MobiDB-lite"/>
    </source>
</evidence>
<dbReference type="EMBL" id="OY660875">
    <property type="protein sequence ID" value="CAJ1069689.1"/>
    <property type="molecule type" value="Genomic_DNA"/>
</dbReference>
<keyword evidence="2" id="KW-0732">Signal</keyword>
<protein>
    <submittedName>
        <fullName evidence="3">Natterin-3-like</fullName>
    </submittedName>
</protein>
<reference evidence="3" key="1">
    <citation type="submission" date="2023-08" db="EMBL/GenBank/DDBJ databases">
        <authorList>
            <person name="Alioto T."/>
            <person name="Alioto T."/>
            <person name="Gomez Garrido J."/>
        </authorList>
    </citation>
    <scope>NUCLEOTIDE SEQUENCE</scope>
</reference>
<feature type="signal peptide" evidence="2">
    <location>
        <begin position="1"/>
        <end position="17"/>
    </location>
</feature>
<feature type="region of interest" description="Disordered" evidence="1">
    <location>
        <begin position="26"/>
        <end position="61"/>
    </location>
</feature>
<proteinExistence type="predicted"/>
<dbReference type="PANTHER" id="PTHR31649:SF1">
    <property type="entry name" value="FARNESOIC ACID O-METHYL TRANSFERASE DOMAIN-CONTAINING PROTEIN"/>
    <property type="match status" value="1"/>
</dbReference>
<dbReference type="PANTHER" id="PTHR31649">
    <property type="entry name" value="AGAP009604-PA"/>
    <property type="match status" value="1"/>
</dbReference>
<name>A0AAV1G9L7_XYRNO</name>
<gene>
    <name evidence="3" type="ORF">XNOV1_A012217</name>
</gene>
<evidence type="ECO:0000256" key="2">
    <source>
        <dbReference type="SAM" id="SignalP"/>
    </source>
</evidence>
<accession>A0AAV1G9L7</accession>
<dbReference type="Proteomes" id="UP001178508">
    <property type="component" value="Chromosome 12"/>
</dbReference>
<feature type="compositionally biased region" description="Basic and acidic residues" evidence="1">
    <location>
        <begin position="26"/>
        <end position="36"/>
    </location>
</feature>
<feature type="chain" id="PRO_5043852678" evidence="2">
    <location>
        <begin position="18"/>
        <end position="200"/>
    </location>
</feature>
<sequence>MEVFVLLLSSLLTLSSASLKEKIPQSEEVTLEDRSPETTPNRSVLPPLTPADLQRNRTSKSTLTRHQSLAPVWVTMSGSVPSSAVFIYNPTRGTDYVCRYRCLAGFYNPKLGHQCHYPYSGRERLGSPFQILVRRGAVNWKNGSFGLVPKNSVRTCNEMGLFVGRVSYGLGMVRAANKACFVPRNGHEFVYRHYQVLTFN</sequence>
<evidence type="ECO:0000313" key="3">
    <source>
        <dbReference type="EMBL" id="CAJ1069689.1"/>
    </source>
</evidence>
<evidence type="ECO:0000313" key="4">
    <source>
        <dbReference type="Proteomes" id="UP001178508"/>
    </source>
</evidence>
<organism evidence="3 4">
    <name type="scientific">Xyrichtys novacula</name>
    <name type="common">Pearly razorfish</name>
    <name type="synonym">Hemipteronotus novacula</name>
    <dbReference type="NCBI Taxonomy" id="13765"/>
    <lineage>
        <taxon>Eukaryota</taxon>
        <taxon>Metazoa</taxon>
        <taxon>Chordata</taxon>
        <taxon>Craniata</taxon>
        <taxon>Vertebrata</taxon>
        <taxon>Euteleostomi</taxon>
        <taxon>Actinopterygii</taxon>
        <taxon>Neopterygii</taxon>
        <taxon>Teleostei</taxon>
        <taxon>Neoteleostei</taxon>
        <taxon>Acanthomorphata</taxon>
        <taxon>Eupercaria</taxon>
        <taxon>Labriformes</taxon>
        <taxon>Labridae</taxon>
        <taxon>Xyrichtys</taxon>
    </lineage>
</organism>